<protein>
    <submittedName>
        <fullName evidence="2">Uncharacterized protein</fullName>
    </submittedName>
</protein>
<evidence type="ECO:0000313" key="3">
    <source>
        <dbReference type="Proteomes" id="UP001356427"/>
    </source>
</evidence>
<evidence type="ECO:0000313" key="2">
    <source>
        <dbReference type="EMBL" id="KAK6307041.1"/>
    </source>
</evidence>
<keyword evidence="3" id="KW-1185">Reference proteome</keyword>
<feature type="compositionally biased region" description="Polar residues" evidence="1">
    <location>
        <begin position="77"/>
        <end position="87"/>
    </location>
</feature>
<accession>A0AAN8QP84</accession>
<organism evidence="2 3">
    <name type="scientific">Coregonus suidteri</name>
    <dbReference type="NCBI Taxonomy" id="861788"/>
    <lineage>
        <taxon>Eukaryota</taxon>
        <taxon>Metazoa</taxon>
        <taxon>Chordata</taxon>
        <taxon>Craniata</taxon>
        <taxon>Vertebrata</taxon>
        <taxon>Euteleostomi</taxon>
        <taxon>Actinopterygii</taxon>
        <taxon>Neopterygii</taxon>
        <taxon>Teleostei</taxon>
        <taxon>Protacanthopterygii</taxon>
        <taxon>Salmoniformes</taxon>
        <taxon>Salmonidae</taxon>
        <taxon>Coregoninae</taxon>
        <taxon>Coregonus</taxon>
    </lineage>
</organism>
<feature type="region of interest" description="Disordered" evidence="1">
    <location>
        <begin position="128"/>
        <end position="175"/>
    </location>
</feature>
<feature type="compositionally biased region" description="Low complexity" evidence="1">
    <location>
        <begin position="148"/>
        <end position="159"/>
    </location>
</feature>
<gene>
    <name evidence="2" type="ORF">J4Q44_G00221890</name>
</gene>
<feature type="region of interest" description="Disordered" evidence="1">
    <location>
        <begin position="70"/>
        <end position="99"/>
    </location>
</feature>
<sequence>MPQLSRLLFEQRMQRECGGRESGYYARALRLPVTDQLSRMPGLQLMPASMIMLITLLHWYAMKMGLVPRAHPPHPPQGSSDGDTNPHTPGMALGCPRTSRPRPWAPIGVRCATWTYSRRHYNGATVSISGSMHTSTHPASGPTPAPSPASSQPAPTPAHLNPACPRQPLPLRLTL</sequence>
<dbReference type="AlphaFoldDB" id="A0AAN8QP84"/>
<comment type="caution">
    <text evidence="2">The sequence shown here is derived from an EMBL/GenBank/DDBJ whole genome shotgun (WGS) entry which is preliminary data.</text>
</comment>
<name>A0AAN8QP84_9TELE</name>
<dbReference type="Proteomes" id="UP001356427">
    <property type="component" value="Unassembled WGS sequence"/>
</dbReference>
<proteinExistence type="predicted"/>
<reference evidence="2 3" key="1">
    <citation type="submission" date="2021-04" db="EMBL/GenBank/DDBJ databases">
        <authorList>
            <person name="De Guttry C."/>
            <person name="Zahm M."/>
            <person name="Klopp C."/>
            <person name="Cabau C."/>
            <person name="Louis A."/>
            <person name="Berthelot C."/>
            <person name="Parey E."/>
            <person name="Roest Crollius H."/>
            <person name="Montfort J."/>
            <person name="Robinson-Rechavi M."/>
            <person name="Bucao C."/>
            <person name="Bouchez O."/>
            <person name="Gislard M."/>
            <person name="Lluch J."/>
            <person name="Milhes M."/>
            <person name="Lampietro C."/>
            <person name="Lopez Roques C."/>
            <person name="Donnadieu C."/>
            <person name="Braasch I."/>
            <person name="Desvignes T."/>
            <person name="Postlethwait J."/>
            <person name="Bobe J."/>
            <person name="Wedekind C."/>
            <person name="Guiguen Y."/>
        </authorList>
    </citation>
    <scope>NUCLEOTIDE SEQUENCE [LARGE SCALE GENOMIC DNA]</scope>
    <source>
        <strain evidence="2">Cs_M1</strain>
        <tissue evidence="2">Blood</tissue>
    </source>
</reference>
<evidence type="ECO:0000256" key="1">
    <source>
        <dbReference type="SAM" id="MobiDB-lite"/>
    </source>
</evidence>
<dbReference type="EMBL" id="JAGTTL010000020">
    <property type="protein sequence ID" value="KAK6307041.1"/>
    <property type="molecule type" value="Genomic_DNA"/>
</dbReference>